<sequence length="279" mass="30219">MYRNHNIRRTENTCAISIGDIRVTAIRESFVDAPSGMLVKGGGLPVPEVPPSKISINCFLVETNDALVLIDSGLGGQETKVSGLLIKELIGLGKNPEDISHIFFTHLHADHFGGVIDENGISLFPNAVFVAHKLEHDFLFLGVTPYGNDAVQEQFNAAQRLRGVLPQFNWVSPGQMLPGIEMVHLPGHTPGHSGFQIESQGDTALLWGDIVHSPDWQFSDTGIGVSFDVNASSAEETRRSTMRRVAENGQIIAGTHTDLPGFGRLTANGAGYRFVPLTD</sequence>
<keyword evidence="2" id="KW-0479">Metal-binding</keyword>
<dbReference type="Gene3D" id="3.60.15.10">
    <property type="entry name" value="Ribonuclease Z/Hydroxyacylglutathione hydrolase-like"/>
    <property type="match status" value="1"/>
</dbReference>
<dbReference type="EMBL" id="QLIN01000003">
    <property type="protein sequence ID" value="RAI70885.1"/>
    <property type="molecule type" value="Genomic_DNA"/>
</dbReference>
<evidence type="ECO:0000313" key="6">
    <source>
        <dbReference type="EMBL" id="RAI70885.1"/>
    </source>
</evidence>
<dbReference type="GO" id="GO:0016787">
    <property type="term" value="F:hydrolase activity"/>
    <property type="evidence" value="ECO:0007669"/>
    <property type="project" value="UniProtKB-KW"/>
</dbReference>
<protein>
    <recommendedName>
        <fullName evidence="5">Metallo-beta-lactamase domain-containing protein</fullName>
    </recommendedName>
</protein>
<evidence type="ECO:0000259" key="5">
    <source>
        <dbReference type="SMART" id="SM00849"/>
    </source>
</evidence>
<evidence type="ECO:0000256" key="2">
    <source>
        <dbReference type="ARBA" id="ARBA00022723"/>
    </source>
</evidence>
<dbReference type="AlphaFoldDB" id="A0A327N7R6"/>
<comment type="caution">
    <text evidence="6">The sequence shown here is derived from an EMBL/GenBank/DDBJ whole genome shotgun (WGS) entry which is preliminary data.</text>
</comment>
<dbReference type="RefSeq" id="WP_111282454.1">
    <property type="nucleotide sequence ID" value="NZ_QLIN01000003.1"/>
</dbReference>
<dbReference type="InterPro" id="IPR001279">
    <property type="entry name" value="Metallo-B-lactamas"/>
</dbReference>
<accession>A0A327N7R6</accession>
<organism evidence="6 7">
    <name type="scientific">Pseudomonas fluorescens</name>
    <dbReference type="NCBI Taxonomy" id="294"/>
    <lineage>
        <taxon>Bacteria</taxon>
        <taxon>Pseudomonadati</taxon>
        <taxon>Pseudomonadota</taxon>
        <taxon>Gammaproteobacteria</taxon>
        <taxon>Pseudomonadales</taxon>
        <taxon>Pseudomonadaceae</taxon>
        <taxon>Pseudomonas</taxon>
    </lineage>
</organism>
<keyword evidence="4" id="KW-0862">Zinc</keyword>
<proteinExistence type="inferred from homology"/>
<dbReference type="SMART" id="SM00849">
    <property type="entry name" value="Lactamase_B"/>
    <property type="match status" value="1"/>
</dbReference>
<dbReference type="SUPFAM" id="SSF56281">
    <property type="entry name" value="Metallo-hydrolase/oxidoreductase"/>
    <property type="match status" value="1"/>
</dbReference>
<keyword evidence="3" id="KW-0378">Hydrolase</keyword>
<dbReference type="InterPro" id="IPR036866">
    <property type="entry name" value="RibonucZ/Hydroxyglut_hydro"/>
</dbReference>
<gene>
    <name evidence="6" type="ORF">DOZ80_10475</name>
</gene>
<feature type="domain" description="Metallo-beta-lactamase" evidence="5">
    <location>
        <begin position="55"/>
        <end position="256"/>
    </location>
</feature>
<comment type="similarity">
    <text evidence="1">Belongs to the metallo-beta-lactamase superfamily.</text>
</comment>
<dbReference type="InterPro" id="IPR051013">
    <property type="entry name" value="MBL_superfamily_lactonases"/>
</dbReference>
<evidence type="ECO:0000256" key="1">
    <source>
        <dbReference type="ARBA" id="ARBA00007749"/>
    </source>
</evidence>
<name>A0A327N7R6_PSEFL</name>
<dbReference type="Pfam" id="PF00753">
    <property type="entry name" value="Lactamase_B"/>
    <property type="match status" value="1"/>
</dbReference>
<evidence type="ECO:0000256" key="3">
    <source>
        <dbReference type="ARBA" id="ARBA00022801"/>
    </source>
</evidence>
<dbReference type="GO" id="GO:0046872">
    <property type="term" value="F:metal ion binding"/>
    <property type="evidence" value="ECO:0007669"/>
    <property type="project" value="UniProtKB-KW"/>
</dbReference>
<dbReference type="Proteomes" id="UP000249493">
    <property type="component" value="Unassembled WGS sequence"/>
</dbReference>
<evidence type="ECO:0000256" key="4">
    <source>
        <dbReference type="ARBA" id="ARBA00022833"/>
    </source>
</evidence>
<dbReference type="PANTHER" id="PTHR42978">
    <property type="entry name" value="QUORUM-QUENCHING LACTONASE YTNP-RELATED-RELATED"/>
    <property type="match status" value="1"/>
</dbReference>
<evidence type="ECO:0000313" key="7">
    <source>
        <dbReference type="Proteomes" id="UP000249493"/>
    </source>
</evidence>
<dbReference type="CDD" id="cd07720">
    <property type="entry name" value="OPHC2-like_MBL-fold"/>
    <property type="match status" value="1"/>
</dbReference>
<reference evidence="6 7" key="1">
    <citation type="submission" date="2018-06" db="EMBL/GenBank/DDBJ databases">
        <authorList>
            <person name="Zhirakovskaya E."/>
        </authorList>
    </citation>
    <scope>NUCLEOTIDE SEQUENCE [LARGE SCALE GENOMIC DNA]</scope>
    <source>
        <strain evidence="6 7">LY3</strain>
    </source>
</reference>